<reference evidence="8" key="2">
    <citation type="submission" date="2017-02" db="EMBL/GenBank/DDBJ databases">
        <title>Sunflower complete genome.</title>
        <authorList>
            <person name="Langlade N."/>
            <person name="Munos S."/>
        </authorList>
    </citation>
    <scope>NUCLEOTIDE SEQUENCE [LARGE SCALE GENOMIC DNA]</scope>
    <source>
        <tissue evidence="8">Leaves</tissue>
    </source>
</reference>
<comment type="similarity">
    <text evidence="1 4">Belongs to the UDP-glycosyltransferase family.</text>
</comment>
<dbReference type="Pfam" id="PF00201">
    <property type="entry name" value="UDPGT"/>
    <property type="match status" value="1"/>
</dbReference>
<dbReference type="GO" id="GO:0016138">
    <property type="term" value="P:glycoside biosynthetic process"/>
    <property type="evidence" value="ECO:0007669"/>
    <property type="project" value="UniProtKB-ARBA"/>
</dbReference>
<dbReference type="Gramene" id="mRNA:HanXRQr2_Chr01g0012561">
    <property type="protein sequence ID" value="mRNA:HanXRQr2_Chr01g0012561"/>
    <property type="gene ID" value="HanXRQr2_Chr01g0012561"/>
</dbReference>
<gene>
    <name evidence="8" type="primary">ZOG</name>
    <name evidence="8" type="ORF">HannXRQ_Chr01g0008711</name>
    <name evidence="7" type="ORF">HanXRQr2_Chr01g0012561</name>
</gene>
<dbReference type="Pfam" id="PF26168">
    <property type="entry name" value="Glyco_transf_N"/>
    <property type="match status" value="1"/>
</dbReference>
<dbReference type="OMA" id="WADPGHA"/>
<protein>
    <recommendedName>
        <fullName evidence="5">Glycosyltransferase</fullName>
        <ecNumber evidence="5">2.4.1.-</ecNumber>
    </recommendedName>
</protein>
<evidence type="ECO:0000256" key="4">
    <source>
        <dbReference type="RuleBase" id="RU003718"/>
    </source>
</evidence>
<reference evidence="7 9" key="1">
    <citation type="journal article" date="2017" name="Nature">
        <title>The sunflower genome provides insights into oil metabolism, flowering and Asterid evolution.</title>
        <authorList>
            <person name="Badouin H."/>
            <person name="Gouzy J."/>
            <person name="Grassa C.J."/>
            <person name="Murat F."/>
            <person name="Staton S.E."/>
            <person name="Cottret L."/>
            <person name="Lelandais-Briere C."/>
            <person name="Owens G.L."/>
            <person name="Carrere S."/>
            <person name="Mayjonade B."/>
            <person name="Legrand L."/>
            <person name="Gill N."/>
            <person name="Kane N.C."/>
            <person name="Bowers J.E."/>
            <person name="Hubner S."/>
            <person name="Bellec A."/>
            <person name="Berard A."/>
            <person name="Berges H."/>
            <person name="Blanchet N."/>
            <person name="Boniface M.C."/>
            <person name="Brunel D."/>
            <person name="Catrice O."/>
            <person name="Chaidir N."/>
            <person name="Claudel C."/>
            <person name="Donnadieu C."/>
            <person name="Faraut T."/>
            <person name="Fievet G."/>
            <person name="Helmstetter N."/>
            <person name="King M."/>
            <person name="Knapp S.J."/>
            <person name="Lai Z."/>
            <person name="Le Paslier M.C."/>
            <person name="Lippi Y."/>
            <person name="Lorenzon L."/>
            <person name="Mandel J.R."/>
            <person name="Marage G."/>
            <person name="Marchand G."/>
            <person name="Marquand E."/>
            <person name="Bret-Mestries E."/>
            <person name="Morien E."/>
            <person name="Nambeesan S."/>
            <person name="Nguyen T."/>
            <person name="Pegot-Espagnet P."/>
            <person name="Pouilly N."/>
            <person name="Raftis F."/>
            <person name="Sallet E."/>
            <person name="Schiex T."/>
            <person name="Thomas J."/>
            <person name="Vandecasteele C."/>
            <person name="Vares D."/>
            <person name="Vear F."/>
            <person name="Vautrin S."/>
            <person name="Crespi M."/>
            <person name="Mangin B."/>
            <person name="Burke J.M."/>
            <person name="Salse J."/>
            <person name="Munos S."/>
            <person name="Vincourt P."/>
            <person name="Rieseberg L.H."/>
            <person name="Langlade N.B."/>
        </authorList>
    </citation>
    <scope>NUCLEOTIDE SEQUENCE [LARGE SCALE GENOMIC DNA]</scope>
    <source>
        <strain evidence="9">cv. SF193</strain>
        <tissue evidence="7">Leaves</tissue>
    </source>
</reference>
<evidence type="ECO:0000256" key="1">
    <source>
        <dbReference type="ARBA" id="ARBA00009995"/>
    </source>
</evidence>
<dbReference type="FunFam" id="3.40.50.2000:FF:000238">
    <property type="entry name" value="Glycosyltransferase"/>
    <property type="match status" value="1"/>
</dbReference>
<evidence type="ECO:0000256" key="2">
    <source>
        <dbReference type="ARBA" id="ARBA00022676"/>
    </source>
</evidence>
<dbReference type="STRING" id="4232.A0A251VPA2"/>
<dbReference type="PANTHER" id="PTHR48044">
    <property type="entry name" value="GLYCOSYLTRANSFERASE"/>
    <property type="match status" value="1"/>
</dbReference>
<feature type="domain" description="Glycosyltransferase N-terminal" evidence="6">
    <location>
        <begin position="15"/>
        <end position="248"/>
    </location>
</feature>
<organism evidence="8 9">
    <name type="scientific">Helianthus annuus</name>
    <name type="common">Common sunflower</name>
    <dbReference type="NCBI Taxonomy" id="4232"/>
    <lineage>
        <taxon>Eukaryota</taxon>
        <taxon>Viridiplantae</taxon>
        <taxon>Streptophyta</taxon>
        <taxon>Embryophyta</taxon>
        <taxon>Tracheophyta</taxon>
        <taxon>Spermatophyta</taxon>
        <taxon>Magnoliopsida</taxon>
        <taxon>eudicotyledons</taxon>
        <taxon>Gunneridae</taxon>
        <taxon>Pentapetalae</taxon>
        <taxon>asterids</taxon>
        <taxon>campanulids</taxon>
        <taxon>Asterales</taxon>
        <taxon>Asteraceae</taxon>
        <taxon>Asteroideae</taxon>
        <taxon>Heliantheae alliance</taxon>
        <taxon>Heliantheae</taxon>
        <taxon>Helianthus</taxon>
    </lineage>
</organism>
<dbReference type="InterPro" id="IPR035595">
    <property type="entry name" value="UDP_glycos_trans_CS"/>
</dbReference>
<dbReference type="InParanoid" id="A0A251VPA2"/>
<name>A0A251VPA2_HELAN</name>
<dbReference type="CDD" id="cd03784">
    <property type="entry name" value="GT1_Gtf-like"/>
    <property type="match status" value="1"/>
</dbReference>
<dbReference type="Proteomes" id="UP000215914">
    <property type="component" value="Chromosome 1"/>
</dbReference>
<dbReference type="EMBL" id="CM007890">
    <property type="protein sequence ID" value="OTG36541.1"/>
    <property type="molecule type" value="Genomic_DNA"/>
</dbReference>
<dbReference type="InterPro" id="IPR058980">
    <property type="entry name" value="Glyco_transf_N"/>
</dbReference>
<dbReference type="Gene3D" id="3.40.50.2000">
    <property type="entry name" value="Glycogen Phosphorylase B"/>
    <property type="match status" value="2"/>
</dbReference>
<reference evidence="7" key="3">
    <citation type="submission" date="2020-06" db="EMBL/GenBank/DDBJ databases">
        <title>Helianthus annuus Genome sequencing and assembly Release 2.</title>
        <authorList>
            <person name="Gouzy J."/>
            <person name="Langlade N."/>
            <person name="Munos S."/>
        </authorList>
    </citation>
    <scope>NUCLEOTIDE SEQUENCE</scope>
    <source>
        <tissue evidence="7">Leaves</tissue>
    </source>
</reference>
<evidence type="ECO:0000256" key="3">
    <source>
        <dbReference type="ARBA" id="ARBA00022679"/>
    </source>
</evidence>
<evidence type="ECO:0000256" key="5">
    <source>
        <dbReference type="RuleBase" id="RU362057"/>
    </source>
</evidence>
<dbReference type="SUPFAM" id="SSF53756">
    <property type="entry name" value="UDP-Glycosyltransferase/glycogen phosphorylase"/>
    <property type="match status" value="1"/>
</dbReference>
<dbReference type="GO" id="GO:0050404">
    <property type="term" value="F:zeatin O-beta-D-xylosyltransferase activity"/>
    <property type="evidence" value="ECO:0007669"/>
    <property type="project" value="UniProtKB-ARBA"/>
</dbReference>
<dbReference type="GO" id="GO:0035251">
    <property type="term" value="F:UDP-glucosyltransferase activity"/>
    <property type="evidence" value="ECO:0000318"/>
    <property type="project" value="GO_Central"/>
</dbReference>
<evidence type="ECO:0000313" key="9">
    <source>
        <dbReference type="Proteomes" id="UP000215914"/>
    </source>
</evidence>
<dbReference type="PANTHER" id="PTHR48044:SF22">
    <property type="entry name" value="GLYCOSYLTRANSFERASE"/>
    <property type="match status" value="1"/>
</dbReference>
<dbReference type="EC" id="2.4.1.-" evidence="5"/>
<evidence type="ECO:0000313" key="8">
    <source>
        <dbReference type="EMBL" id="OTG36541.1"/>
    </source>
</evidence>
<dbReference type="EMBL" id="MNCJ02000316">
    <property type="protein sequence ID" value="KAF5821321.1"/>
    <property type="molecule type" value="Genomic_DNA"/>
</dbReference>
<dbReference type="AlphaFoldDB" id="A0A251VPA2"/>
<keyword evidence="9" id="KW-1185">Reference proteome</keyword>
<sequence length="469" mass="53251">MAHSTNNELSMSPAAVVMVPLPLQGHLNQLLHLSRLISDRNIPVHFVSTTTHCRQAKLRVQGWNPLAVATIHFHELHTPNYVSPTPNPNSKTRFPSHLQPLCEATTQLRHPVASLLRKLSTTTHRLVIIHDSLMGSVIQDFVSLPNAESYTFHSVSAFTIFLYTLRTISKEFQNITDPEVLTNDHLSFEDCFTAEFKKFTSMQHDFAKLNSGRIYNSCRIIEKPMLDLLENEERNRNKKLWALGPFNPIDIKRTTKREKGYRCLQWLDKQEPNTVIFVSFGTTTSLTKEQIIEIAIGLEKSEQKFIWVLREADKGDASNDYVTLELPKGYEDRLKGRGLVVREWAPQLEILAHQATGGFMSHCGWNSCMESISMGVPIVAWPMHSDQPTNSVLITNILKVGVTVKDWKWRDQIVVAEDVENAVRAVMTTKEGAEMRMRAVEMGGGVRESVKEDGVSWLQLQSFIAHITR</sequence>
<dbReference type="InterPro" id="IPR002213">
    <property type="entry name" value="UDP_glucos_trans"/>
</dbReference>
<keyword evidence="2 4" id="KW-0328">Glycosyltransferase</keyword>
<dbReference type="GO" id="GO:0009690">
    <property type="term" value="P:cytokinin metabolic process"/>
    <property type="evidence" value="ECO:0007669"/>
    <property type="project" value="UniProtKB-ARBA"/>
</dbReference>
<evidence type="ECO:0000259" key="6">
    <source>
        <dbReference type="Pfam" id="PF26168"/>
    </source>
</evidence>
<dbReference type="PROSITE" id="PS00375">
    <property type="entry name" value="UDPGT"/>
    <property type="match status" value="1"/>
</dbReference>
<dbReference type="OrthoDB" id="5835829at2759"/>
<keyword evidence="3 4" id="KW-0808">Transferase</keyword>
<accession>A0A251VPA2</accession>
<dbReference type="FunFam" id="3.40.50.2000:FF:000060">
    <property type="entry name" value="Glycosyltransferase"/>
    <property type="match status" value="1"/>
</dbReference>
<dbReference type="SMR" id="A0A251VPA2"/>
<evidence type="ECO:0000313" key="7">
    <source>
        <dbReference type="EMBL" id="KAF5821321.1"/>
    </source>
</evidence>
<proteinExistence type="inferred from homology"/>